<dbReference type="PATRIC" id="fig|1550566.3.peg.977"/>
<keyword evidence="4 8" id="KW-1133">Transmembrane helix</keyword>
<keyword evidence="3 8" id="KW-0812">Transmembrane</keyword>
<comment type="caution">
    <text evidence="9">The sequence shown here is derived from an EMBL/GenBank/DDBJ whole genome shotgun (WGS) entry which is preliminary data.</text>
</comment>
<keyword evidence="1 8" id="KW-0813">Transport</keyword>
<dbReference type="Pfam" id="PF02659">
    <property type="entry name" value="Mntp"/>
    <property type="match status" value="1"/>
</dbReference>
<evidence type="ECO:0000256" key="6">
    <source>
        <dbReference type="ARBA" id="ARBA00023136"/>
    </source>
</evidence>
<name>A0A0H1QZU0_9EURY</name>
<dbReference type="EMBL" id="JXOJ01000002">
    <property type="protein sequence ID" value="KLK88309.1"/>
    <property type="molecule type" value="Genomic_DNA"/>
</dbReference>
<keyword evidence="7 8" id="KW-0464">Manganese</keyword>
<protein>
    <recommendedName>
        <fullName evidence="8">Putative manganese efflux pump MntP</fullName>
    </recommendedName>
</protein>
<feature type="transmembrane region" description="Helical" evidence="8">
    <location>
        <begin position="98"/>
        <end position="125"/>
    </location>
</feature>
<dbReference type="RefSeq" id="WP_048181855.1">
    <property type="nucleotide sequence ID" value="NZ_JXOJ01000002.1"/>
</dbReference>
<dbReference type="OrthoDB" id="53356at2157"/>
<dbReference type="PANTHER" id="PTHR35529:SF1">
    <property type="entry name" value="MANGANESE EFFLUX PUMP MNTP-RELATED"/>
    <property type="match status" value="1"/>
</dbReference>
<dbReference type="STRING" id="1550566.SZ63_04575"/>
<feature type="transmembrane region" description="Helical" evidence="8">
    <location>
        <begin position="68"/>
        <end position="86"/>
    </location>
</feature>
<sequence>MEFATTLLIAVGLAMDAFAVSISGGAGLREERLRWAVIAGALFGGFQAGMPVLGWLGGMGLASFTGTYGPWIAFLLLALIGGKMIAEALRGDGGNAPFAAGSAATLLLLAVATSIDALAVGVSFAVLDTPIVLPALTIGIVTFAFSAAGVLLGSAFGRIIGRKAGIVGGIILAGIGLRILLEHLFF</sequence>
<evidence type="ECO:0000313" key="10">
    <source>
        <dbReference type="Proteomes" id="UP000035301"/>
    </source>
</evidence>
<gene>
    <name evidence="8" type="primary">mntP</name>
    <name evidence="9" type="ORF">SZ63_04575</name>
</gene>
<evidence type="ECO:0000256" key="7">
    <source>
        <dbReference type="ARBA" id="ARBA00023211"/>
    </source>
</evidence>
<evidence type="ECO:0000313" key="9">
    <source>
        <dbReference type="EMBL" id="KLK88309.1"/>
    </source>
</evidence>
<keyword evidence="5 8" id="KW-0406">Ion transport</keyword>
<dbReference type="HAMAP" id="MF_01521">
    <property type="entry name" value="MntP_pump"/>
    <property type="match status" value="1"/>
</dbReference>
<evidence type="ECO:0000256" key="3">
    <source>
        <dbReference type="ARBA" id="ARBA00022692"/>
    </source>
</evidence>
<feature type="transmembrane region" description="Helical" evidence="8">
    <location>
        <begin position="6"/>
        <end position="28"/>
    </location>
</feature>
<dbReference type="AlphaFoldDB" id="A0A0H1QZU0"/>
<reference evidence="9 10" key="1">
    <citation type="journal article" date="2015" name="Int. J. Syst. Evol. Microbiol.">
        <title>Methanoculleus sediminis sp. nov., a methanogen from sediments near a submarine mud volcano.</title>
        <authorList>
            <person name="Chen S.C."/>
            <person name="Chen M.F."/>
            <person name="Lai M.C."/>
            <person name="Weng C.Y."/>
            <person name="Wu S.Y."/>
            <person name="Lin S."/>
            <person name="Yang T.F."/>
            <person name="Chen P.C."/>
        </authorList>
    </citation>
    <scope>NUCLEOTIDE SEQUENCE [LARGE SCALE GENOMIC DNA]</scope>
    <source>
        <strain evidence="9 10">S3Fa</strain>
    </source>
</reference>
<dbReference type="GO" id="GO:0005886">
    <property type="term" value="C:plasma membrane"/>
    <property type="evidence" value="ECO:0007669"/>
    <property type="project" value="UniProtKB-SubCell"/>
</dbReference>
<evidence type="ECO:0000256" key="4">
    <source>
        <dbReference type="ARBA" id="ARBA00022989"/>
    </source>
</evidence>
<evidence type="ECO:0000256" key="8">
    <source>
        <dbReference type="HAMAP-Rule" id="MF_01521"/>
    </source>
</evidence>
<evidence type="ECO:0000256" key="2">
    <source>
        <dbReference type="ARBA" id="ARBA00022475"/>
    </source>
</evidence>
<dbReference type="InterPro" id="IPR003810">
    <property type="entry name" value="Mntp/YtaF"/>
</dbReference>
<evidence type="ECO:0000256" key="1">
    <source>
        <dbReference type="ARBA" id="ARBA00022448"/>
    </source>
</evidence>
<organism evidence="9 10">
    <name type="scientific">Methanoculleus sediminis</name>
    <dbReference type="NCBI Taxonomy" id="1550566"/>
    <lineage>
        <taxon>Archaea</taxon>
        <taxon>Methanobacteriati</taxon>
        <taxon>Methanobacteriota</taxon>
        <taxon>Stenosarchaea group</taxon>
        <taxon>Methanomicrobia</taxon>
        <taxon>Methanomicrobiales</taxon>
        <taxon>Methanomicrobiaceae</taxon>
        <taxon>Methanoculleus</taxon>
    </lineage>
</organism>
<accession>A0A0H1QZU0</accession>
<keyword evidence="6 8" id="KW-0472">Membrane</keyword>
<comment type="similarity">
    <text evidence="8">Belongs to the MntP (TC 9.B.29) family.</text>
</comment>
<dbReference type="Proteomes" id="UP000035301">
    <property type="component" value="Unassembled WGS sequence"/>
</dbReference>
<dbReference type="InterPro" id="IPR022929">
    <property type="entry name" value="Put_MntP"/>
</dbReference>
<dbReference type="GO" id="GO:0005384">
    <property type="term" value="F:manganese ion transmembrane transporter activity"/>
    <property type="evidence" value="ECO:0007669"/>
    <property type="project" value="UniProtKB-UniRule"/>
</dbReference>
<dbReference type="PANTHER" id="PTHR35529">
    <property type="entry name" value="MANGANESE EFFLUX PUMP MNTP-RELATED"/>
    <property type="match status" value="1"/>
</dbReference>
<keyword evidence="2 8" id="KW-1003">Cell membrane</keyword>
<proteinExistence type="inferred from homology"/>
<feature type="transmembrane region" description="Helical" evidence="8">
    <location>
        <begin position="35"/>
        <end position="56"/>
    </location>
</feature>
<feature type="transmembrane region" description="Helical" evidence="8">
    <location>
        <begin position="131"/>
        <end position="152"/>
    </location>
</feature>
<comment type="function">
    <text evidence="8">Probably functions as a manganese efflux pump.</text>
</comment>
<keyword evidence="10" id="KW-1185">Reference proteome</keyword>
<comment type="subcellular location">
    <subcellularLocation>
        <location evidence="8">Cell membrane</location>
        <topology evidence="8">Multi-pass membrane protein</topology>
    </subcellularLocation>
</comment>
<feature type="transmembrane region" description="Helical" evidence="8">
    <location>
        <begin position="164"/>
        <end position="181"/>
    </location>
</feature>
<evidence type="ECO:0000256" key="5">
    <source>
        <dbReference type="ARBA" id="ARBA00023065"/>
    </source>
</evidence>